<name>A0A6C0CJQ8_9ZZZZ</name>
<organism evidence="4">
    <name type="scientific">viral metagenome</name>
    <dbReference type="NCBI Taxonomy" id="1070528"/>
    <lineage>
        <taxon>unclassified sequences</taxon>
        <taxon>metagenomes</taxon>
        <taxon>organismal metagenomes</taxon>
    </lineage>
</organism>
<dbReference type="GO" id="GO:0036297">
    <property type="term" value="P:interstrand cross-link repair"/>
    <property type="evidence" value="ECO:0007669"/>
    <property type="project" value="TreeGrafter"/>
</dbReference>
<evidence type="ECO:0000313" key="4">
    <source>
        <dbReference type="EMBL" id="QHT05016.1"/>
    </source>
</evidence>
<proteinExistence type="predicted"/>
<reference evidence="4" key="1">
    <citation type="journal article" date="2020" name="Nature">
        <title>Giant virus diversity and host interactions through global metagenomics.</title>
        <authorList>
            <person name="Schulz F."/>
            <person name="Roux S."/>
            <person name="Paez-Espino D."/>
            <person name="Jungbluth S."/>
            <person name="Walsh D.A."/>
            <person name="Denef V.J."/>
            <person name="McMahon K.D."/>
            <person name="Konstantinidis K.T."/>
            <person name="Eloe-Fadrosh E.A."/>
            <person name="Kyrpides N.C."/>
            <person name="Woyke T."/>
        </authorList>
    </citation>
    <scope>NUCLEOTIDE SEQUENCE</scope>
    <source>
        <strain evidence="4">GVMAG-M-3300021354-14</strain>
    </source>
</reference>
<dbReference type="PANTHER" id="PTHR23240:SF8">
    <property type="entry name" value="PROTEIN ARTEMIS"/>
    <property type="match status" value="1"/>
</dbReference>
<dbReference type="SUPFAM" id="SSF56281">
    <property type="entry name" value="Metallo-hydrolase/oxidoreductase"/>
    <property type="match status" value="1"/>
</dbReference>
<dbReference type="GO" id="GO:0006303">
    <property type="term" value="P:double-strand break repair via nonhomologous end joining"/>
    <property type="evidence" value="ECO:0007669"/>
    <property type="project" value="TreeGrafter"/>
</dbReference>
<keyword evidence="2" id="KW-0378">Hydrolase</keyword>
<dbReference type="GO" id="GO:0035312">
    <property type="term" value="F:5'-3' DNA exonuclease activity"/>
    <property type="evidence" value="ECO:0007669"/>
    <property type="project" value="TreeGrafter"/>
</dbReference>
<evidence type="ECO:0000256" key="1">
    <source>
        <dbReference type="ARBA" id="ARBA00022722"/>
    </source>
</evidence>
<dbReference type="Gene3D" id="3.60.15.10">
    <property type="entry name" value="Ribonuclease Z/Hydroxyacylglutathione hydrolase-like"/>
    <property type="match status" value="1"/>
</dbReference>
<dbReference type="AlphaFoldDB" id="A0A6C0CJQ8"/>
<evidence type="ECO:0008006" key="5">
    <source>
        <dbReference type="Google" id="ProtNLM"/>
    </source>
</evidence>
<dbReference type="PANTHER" id="PTHR23240">
    <property type="entry name" value="DNA CROSS-LINK REPAIR PROTEIN PSO2/SNM1-RELATED"/>
    <property type="match status" value="1"/>
</dbReference>
<evidence type="ECO:0000256" key="2">
    <source>
        <dbReference type="ARBA" id="ARBA00022801"/>
    </source>
</evidence>
<keyword evidence="3" id="KW-0269">Exonuclease</keyword>
<dbReference type="InterPro" id="IPR036866">
    <property type="entry name" value="RibonucZ/Hydroxyglut_hydro"/>
</dbReference>
<dbReference type="Gene3D" id="3.40.50.12650">
    <property type="match status" value="1"/>
</dbReference>
<dbReference type="GO" id="GO:0003684">
    <property type="term" value="F:damaged DNA binding"/>
    <property type="evidence" value="ECO:0007669"/>
    <property type="project" value="TreeGrafter"/>
</dbReference>
<sequence length="298" mass="35054">MASVQCIRHLFDRNILIDYFCRPRNTPKSTIITYFMSHLHSDHSTGLKDGWHSGTLYCSADTKRLLDAAYSFPTGVVVPLELFRWRTVSEDIRVALLPAHHCFGSVMFVFDFGNIIVVNTGDYRLHPDQLNWTQWPKKIDWLMIDSTYHNPKWSLPTYEESMIALEDLYRQHKEITLQIHSIGVETFILDWAKQFKHHLRYKFSSRILLELLKDMPVEQAHASVLVTDSRRISEGIIVKPCCQWFLMHNQKSITVFDGRVYRIWFAQHSSYNENLQLIKLLKPKQISECVLQTNQLRE</sequence>
<dbReference type="GO" id="GO:0000723">
    <property type="term" value="P:telomere maintenance"/>
    <property type="evidence" value="ECO:0007669"/>
    <property type="project" value="TreeGrafter"/>
</dbReference>
<dbReference type="EMBL" id="MN739448">
    <property type="protein sequence ID" value="QHT05016.1"/>
    <property type="molecule type" value="Genomic_DNA"/>
</dbReference>
<protein>
    <recommendedName>
        <fullName evidence="5">Metallo-beta-lactamase domain-containing protein</fullName>
    </recommendedName>
</protein>
<keyword evidence="1" id="KW-0540">Nuclease</keyword>
<evidence type="ECO:0000256" key="3">
    <source>
        <dbReference type="ARBA" id="ARBA00022839"/>
    </source>
</evidence>
<accession>A0A6C0CJQ8</accession>